<reference evidence="4 5" key="1">
    <citation type="journal article" date="2014" name="Genome Announc.">
        <title>Draft Genome Sequences of Marine Flavobacterium Nonlabens Strains NR17, NR24, NR27, NR32, NR33, and Ara13.</title>
        <authorList>
            <person name="Nakanishi M."/>
            <person name="Meirelles P."/>
            <person name="Suzuki R."/>
            <person name="Takatani N."/>
            <person name="Mino S."/>
            <person name="Suda W."/>
            <person name="Oshima K."/>
            <person name="Hattori M."/>
            <person name="Ohkuma M."/>
            <person name="Hosokawa M."/>
            <person name="Miyashita K."/>
            <person name="Thompson F.L."/>
            <person name="Niwa A."/>
            <person name="Sawabe T."/>
            <person name="Sawabe T."/>
        </authorList>
    </citation>
    <scope>NUCLEOTIDE SEQUENCE [LARGE SCALE GENOMIC DNA]</scope>
    <source>
        <strain evidence="2">JCM 19296</strain>
        <strain evidence="3">JCM 19314</strain>
        <strain evidence="4">JCM19296</strain>
        <strain evidence="5">JCM19314</strain>
    </source>
</reference>
<evidence type="ECO:0000256" key="1">
    <source>
        <dbReference type="SAM" id="Phobius"/>
    </source>
</evidence>
<comment type="caution">
    <text evidence="2">The sequence shown here is derived from an EMBL/GenBank/DDBJ whole genome shotgun (WGS) entry which is preliminary data.</text>
</comment>
<accession>A0A081DE39</accession>
<dbReference type="Proteomes" id="UP000028980">
    <property type="component" value="Unassembled WGS sequence"/>
</dbReference>
<sequence>MRIFKFVIFYTFIGIYESVLFVSSTATKVKNSFTRTISQSRTQTSRTTAPPQRMRGALLKTAFRSIL</sequence>
<organism evidence="2 4">
    <name type="scientific">Nonlabens ulvanivorans</name>
    <name type="common">Persicivirga ulvanivorans</name>
    <dbReference type="NCBI Taxonomy" id="906888"/>
    <lineage>
        <taxon>Bacteria</taxon>
        <taxon>Pseudomonadati</taxon>
        <taxon>Bacteroidota</taxon>
        <taxon>Flavobacteriia</taxon>
        <taxon>Flavobacteriales</taxon>
        <taxon>Flavobacteriaceae</taxon>
        <taxon>Nonlabens</taxon>
    </lineage>
</organism>
<name>A0A081DE39_NONUL</name>
<gene>
    <name evidence="2" type="ORF">JCM19296_2790</name>
    <name evidence="3" type="ORF">JCM19314_965</name>
</gene>
<dbReference type="EMBL" id="BBLG01000007">
    <property type="protein sequence ID" value="GAK77185.1"/>
    <property type="molecule type" value="Genomic_DNA"/>
</dbReference>
<protein>
    <submittedName>
        <fullName evidence="2">Uncharacterized protein</fullName>
    </submittedName>
</protein>
<evidence type="ECO:0000313" key="5">
    <source>
        <dbReference type="Proteomes" id="UP000029226"/>
    </source>
</evidence>
<evidence type="ECO:0000313" key="2">
    <source>
        <dbReference type="EMBL" id="GAK77185.1"/>
    </source>
</evidence>
<evidence type="ECO:0000313" key="4">
    <source>
        <dbReference type="Proteomes" id="UP000028980"/>
    </source>
</evidence>
<dbReference type="AlphaFoldDB" id="A0A081DE39"/>
<proteinExistence type="predicted"/>
<feature type="transmembrane region" description="Helical" evidence="1">
    <location>
        <begin position="6"/>
        <end position="26"/>
    </location>
</feature>
<dbReference type="Proteomes" id="UP000029226">
    <property type="component" value="Unassembled WGS sequence"/>
</dbReference>
<dbReference type="EMBL" id="BBMM01000003">
    <property type="protein sequence ID" value="GAK99780.1"/>
    <property type="molecule type" value="Genomic_DNA"/>
</dbReference>
<keyword evidence="1" id="KW-0472">Membrane</keyword>
<evidence type="ECO:0000313" key="3">
    <source>
        <dbReference type="EMBL" id="GAK99780.1"/>
    </source>
</evidence>
<keyword evidence="1" id="KW-0812">Transmembrane</keyword>
<keyword evidence="1" id="KW-1133">Transmembrane helix</keyword>